<dbReference type="PANTHER" id="PTHR43817">
    <property type="entry name" value="GLYCOSYL HYDROLASE"/>
    <property type="match status" value="1"/>
</dbReference>
<dbReference type="Gene3D" id="2.60.120.260">
    <property type="entry name" value="Galactose-binding domain-like"/>
    <property type="match status" value="1"/>
</dbReference>
<feature type="region of interest" description="Disordered" evidence="3">
    <location>
        <begin position="194"/>
        <end position="216"/>
    </location>
</feature>
<keyword evidence="1 4" id="KW-0732">Signal</keyword>
<feature type="chain" id="PRO_5003232772" evidence="4">
    <location>
        <begin position="22"/>
        <end position="993"/>
    </location>
</feature>
<sequence>MRPQRTLFAILGLIVSLPLFSQQRSAHLASTASAAVSLAELRAGFQNPPLQARLRCYWWWLNGNTDKPTITHDLEEMKAKGFGGALLVDADGSGQAGNTRVAPGPTFGSPAWVDLYTHALREADRLGLEITLNINSGWNLGGPPVKPEQASKILTYTREIHAGGKVQLVLKQPPTKNGFYRDIAVLAYPLSHGAKLPEQPNDRQGDRYTANSDQEDSVPLTLQFRSAAAENGFSMPDSASMLDDGTRSQFASDPTYADTQLHEVKNLTILMGKDGSLQTELPAGEWEFLRIGYTDSDARVSTSSGAWQGLAIDHMNRHAFDTYWNTVVEPLLRVAKPFKSLKYLATDSWELGGTNWTDDFQSQFIKLRGYDPILYLPIVAGRIVDGRGDSTRFLTDLRRTVADLIVSEHFDVFAEKAKEHGLGIQAESGGPHGAPIDALETFRHAAVPQTEFWSANPHRSLDRERFFTKEGASAANIYGQRFVAQEGETSIGPQWSESLATDLKPAFDMAITEGMNRLVWHEFTSSPKGTGLPGQEYFAGTHLNPKVTWWNASGAFFAYLNRIQFVMQAGTPVNDALYFYGDNVPNFVRLKADDPAGVLPGYDYDVSNEDALLRTIKIQGRELIGPSGVRWSVMVLPRTNRVSLSVLQFVKRYLQAGGTVASLSPTSPTGLVDARQRLSFDALVKEIWQGCRDGSVHLFESGTVVCSSNGRNALASAHVLPDLRITASDPKIHLAASSHSGIDYVHRRVGTSEVYFLRNPSERAASFTATFRASGNIELWDAVTGEMKRSVLSQAHPDGTTDVPLNLPAFGSTFVLFVQQSSVAGLRSEMQRVEPLKVIDGWNVSFQRNRGVSGVARHTKELTSWTTWNEDDVRYFSGTASYSAEFDAPKLAAEEEACLRFQDVREIAQVALNGKPVSTIWANPYMACIHIPMLKGSNKLTIKVTNLWHNRLLGDLDPEQKTKITKTNIKTIQGPLLPSGLIGPAEWVIYKTR</sequence>
<evidence type="ECO:0000313" key="5">
    <source>
        <dbReference type="EMBL" id="ADV83420.1"/>
    </source>
</evidence>
<dbReference type="AlphaFoldDB" id="E8V1T2"/>
<evidence type="ECO:0000256" key="4">
    <source>
        <dbReference type="SAM" id="SignalP"/>
    </source>
</evidence>
<dbReference type="Proteomes" id="UP000006844">
    <property type="component" value="Chromosome"/>
</dbReference>
<evidence type="ECO:0000256" key="1">
    <source>
        <dbReference type="ARBA" id="ARBA00022729"/>
    </source>
</evidence>
<dbReference type="InterPro" id="IPR008979">
    <property type="entry name" value="Galactose-bd-like_sf"/>
</dbReference>
<proteinExistence type="predicted"/>
<reference evidence="5 6" key="1">
    <citation type="journal article" date="2012" name="Stand. Genomic Sci.">
        <title>Complete genome sequence of Terriglobus saanensis type strain SP1PR4(T), an Acidobacteria from tundra soil.</title>
        <authorList>
            <person name="Rawat S.R."/>
            <person name="Mannisto M.K."/>
            <person name="Starovoytov V."/>
            <person name="Goodwin L."/>
            <person name="Nolan M."/>
            <person name="Hauser L."/>
            <person name="Land M."/>
            <person name="Davenport K.W."/>
            <person name="Woyke T."/>
            <person name="Haggblom M.M."/>
        </authorList>
    </citation>
    <scope>NUCLEOTIDE SEQUENCE</scope>
    <source>
        <strain evidence="6">ATCC BAA-1853 / DSM 23119 / SP1PR4</strain>
    </source>
</reference>
<dbReference type="RefSeq" id="WP_013569153.1">
    <property type="nucleotide sequence ID" value="NC_014963.1"/>
</dbReference>
<feature type="signal peptide" evidence="4">
    <location>
        <begin position="1"/>
        <end position="21"/>
    </location>
</feature>
<dbReference type="PANTHER" id="PTHR43817:SF1">
    <property type="entry name" value="HYDROLASE, FAMILY 43, PUTATIVE (AFU_ORTHOLOGUE AFUA_3G01660)-RELATED"/>
    <property type="match status" value="1"/>
</dbReference>
<keyword evidence="2 5" id="KW-0378">Hydrolase</keyword>
<gene>
    <name evidence="5" type="ordered locus">AciPR4_2642</name>
</gene>
<dbReference type="KEGG" id="tsa:AciPR4_2642"/>
<accession>E8V1T2</accession>
<dbReference type="Pfam" id="PF17132">
    <property type="entry name" value="Glyco_hydro_106"/>
    <property type="match status" value="1"/>
</dbReference>
<evidence type="ECO:0000256" key="2">
    <source>
        <dbReference type="ARBA" id="ARBA00022801"/>
    </source>
</evidence>
<organism evidence="5 6">
    <name type="scientific">Terriglobus saanensis (strain ATCC BAA-1853 / DSM 23119 / SP1PR4)</name>
    <dbReference type="NCBI Taxonomy" id="401053"/>
    <lineage>
        <taxon>Bacteria</taxon>
        <taxon>Pseudomonadati</taxon>
        <taxon>Acidobacteriota</taxon>
        <taxon>Terriglobia</taxon>
        <taxon>Terriglobales</taxon>
        <taxon>Acidobacteriaceae</taxon>
        <taxon>Terriglobus</taxon>
    </lineage>
</organism>
<dbReference type="STRING" id="401053.AciPR4_2642"/>
<evidence type="ECO:0000256" key="3">
    <source>
        <dbReference type="SAM" id="MobiDB-lite"/>
    </source>
</evidence>
<dbReference type="GO" id="GO:0016787">
    <property type="term" value="F:hydrolase activity"/>
    <property type="evidence" value="ECO:0007669"/>
    <property type="project" value="UniProtKB-KW"/>
</dbReference>
<keyword evidence="6" id="KW-1185">Reference proteome</keyword>
<protein>
    <submittedName>
        <fullName evidence="5">Glycoside hydrolase family 2 sugar binding protein</fullName>
    </submittedName>
</protein>
<dbReference type="NCBIfam" id="NF045579">
    <property type="entry name" value="rhamnoside_JR"/>
    <property type="match status" value="1"/>
</dbReference>
<name>E8V1T2_TERSS</name>
<evidence type="ECO:0000313" key="6">
    <source>
        <dbReference type="Proteomes" id="UP000006844"/>
    </source>
</evidence>
<dbReference type="eggNOG" id="COG3250">
    <property type="taxonomic scope" value="Bacteria"/>
</dbReference>
<dbReference type="HOGENOM" id="CLU_003772_2_1_0"/>
<dbReference type="SUPFAM" id="SSF49785">
    <property type="entry name" value="Galactose-binding domain-like"/>
    <property type="match status" value="1"/>
</dbReference>
<dbReference type="EMBL" id="CP002467">
    <property type="protein sequence ID" value="ADV83420.1"/>
    <property type="molecule type" value="Genomic_DNA"/>
</dbReference>